<feature type="compositionally biased region" description="Polar residues" evidence="2">
    <location>
        <begin position="121"/>
        <end position="134"/>
    </location>
</feature>
<comment type="caution">
    <text evidence="3">The sequence shown here is derived from an EMBL/GenBank/DDBJ whole genome shotgun (WGS) entry which is preliminary data.</text>
</comment>
<feature type="compositionally biased region" description="Polar residues" evidence="2">
    <location>
        <begin position="384"/>
        <end position="395"/>
    </location>
</feature>
<accession>A0A0K9NRJ5</accession>
<name>A0A0K9NRJ5_ZOSMR</name>
<dbReference type="EMBL" id="LFYR01001898">
    <property type="protein sequence ID" value="KMZ58687.1"/>
    <property type="molecule type" value="Genomic_DNA"/>
</dbReference>
<sequence length="395" mass="44321">MAYRRKYGNPRSSSAPDELRSQSEFHAADEYLSRPYLTDHSIQASSGNRNSSLTTAYGNSTFPPSKESGEGTTRRSSAAQFIASNSDVHQYTSMKSSDQSKYGFWDVVTQKARSVLEDDNAFQQRQNSARTQDLQLPDQHRKKESPKFQKGLSAITSSLSFIGGKVGNALEEGFLVVENQTSDIIQETRKLNIRRKVRSSDVCNQTAYSYAQKTSYVDHAQTSQEIQLKAARDVANAMAAKAKLLMRELKTAKSDLTFAKNRCSQLEEENKFLREMRESRVHPEDDDLIRLQLETLLAEKARLAHENSVHARENRFLREIVEYHQLTSQDVVYLDEDIEEVSEVYSISGPNSYSALGTRNPWLVSAPNHSSCTSLPVPVPPLSASKTSTLPVPEV</sequence>
<evidence type="ECO:0000256" key="2">
    <source>
        <dbReference type="SAM" id="MobiDB-lite"/>
    </source>
</evidence>
<feature type="compositionally biased region" description="Basic and acidic residues" evidence="2">
    <location>
        <begin position="138"/>
        <end position="147"/>
    </location>
</feature>
<evidence type="ECO:0000256" key="1">
    <source>
        <dbReference type="SAM" id="Coils"/>
    </source>
</evidence>
<keyword evidence="4" id="KW-1185">Reference proteome</keyword>
<evidence type="ECO:0000313" key="3">
    <source>
        <dbReference type="EMBL" id="KMZ58687.1"/>
    </source>
</evidence>
<dbReference type="PANTHER" id="PTHR31016">
    <property type="entry name" value="OS04G0228100 PROTEIN"/>
    <property type="match status" value="1"/>
</dbReference>
<reference evidence="4" key="1">
    <citation type="journal article" date="2016" name="Nature">
        <title>The genome of the seagrass Zostera marina reveals angiosperm adaptation to the sea.</title>
        <authorList>
            <person name="Olsen J.L."/>
            <person name="Rouze P."/>
            <person name="Verhelst B."/>
            <person name="Lin Y.-C."/>
            <person name="Bayer T."/>
            <person name="Collen J."/>
            <person name="Dattolo E."/>
            <person name="De Paoli E."/>
            <person name="Dittami S."/>
            <person name="Maumus F."/>
            <person name="Michel G."/>
            <person name="Kersting A."/>
            <person name="Lauritano C."/>
            <person name="Lohaus R."/>
            <person name="Toepel M."/>
            <person name="Tonon T."/>
            <person name="Vanneste K."/>
            <person name="Amirebrahimi M."/>
            <person name="Brakel J."/>
            <person name="Bostroem C."/>
            <person name="Chovatia M."/>
            <person name="Grimwood J."/>
            <person name="Jenkins J.W."/>
            <person name="Jueterbock A."/>
            <person name="Mraz A."/>
            <person name="Stam W.T."/>
            <person name="Tice H."/>
            <person name="Bornberg-Bauer E."/>
            <person name="Green P.J."/>
            <person name="Pearson G.A."/>
            <person name="Procaccini G."/>
            <person name="Duarte C.M."/>
            <person name="Schmutz J."/>
            <person name="Reusch T.B.H."/>
            <person name="Van de Peer Y."/>
        </authorList>
    </citation>
    <scope>NUCLEOTIDE SEQUENCE [LARGE SCALE GENOMIC DNA]</scope>
    <source>
        <strain evidence="4">cv. Finnish</strain>
    </source>
</reference>
<dbReference type="OMA" id="ESKQGIW"/>
<proteinExistence type="predicted"/>
<gene>
    <name evidence="3" type="ORF">ZOSMA_74G00280</name>
</gene>
<dbReference type="OrthoDB" id="1924603at2759"/>
<keyword evidence="1" id="KW-0175">Coiled coil</keyword>
<protein>
    <submittedName>
        <fullName evidence="3">Uncharacterized protein</fullName>
    </submittedName>
</protein>
<dbReference type="AlphaFoldDB" id="A0A0K9NRJ5"/>
<feature type="region of interest" description="Disordered" evidence="2">
    <location>
        <begin position="39"/>
        <end position="77"/>
    </location>
</feature>
<feature type="region of interest" description="Disordered" evidence="2">
    <location>
        <begin position="375"/>
        <end position="395"/>
    </location>
</feature>
<evidence type="ECO:0000313" key="4">
    <source>
        <dbReference type="Proteomes" id="UP000036987"/>
    </source>
</evidence>
<feature type="coiled-coil region" evidence="1">
    <location>
        <begin position="242"/>
        <end position="276"/>
    </location>
</feature>
<feature type="region of interest" description="Disordered" evidence="2">
    <location>
        <begin position="1"/>
        <end position="26"/>
    </location>
</feature>
<feature type="compositionally biased region" description="Basic and acidic residues" evidence="2">
    <location>
        <begin position="17"/>
        <end position="26"/>
    </location>
</feature>
<organism evidence="3 4">
    <name type="scientific">Zostera marina</name>
    <name type="common">Eelgrass</name>
    <dbReference type="NCBI Taxonomy" id="29655"/>
    <lineage>
        <taxon>Eukaryota</taxon>
        <taxon>Viridiplantae</taxon>
        <taxon>Streptophyta</taxon>
        <taxon>Embryophyta</taxon>
        <taxon>Tracheophyta</taxon>
        <taxon>Spermatophyta</taxon>
        <taxon>Magnoliopsida</taxon>
        <taxon>Liliopsida</taxon>
        <taxon>Zosteraceae</taxon>
        <taxon>Zostera</taxon>
    </lineage>
</organism>
<dbReference type="Proteomes" id="UP000036987">
    <property type="component" value="Unassembled WGS sequence"/>
</dbReference>
<feature type="region of interest" description="Disordered" evidence="2">
    <location>
        <begin position="119"/>
        <end position="147"/>
    </location>
</feature>
<feature type="compositionally biased region" description="Polar residues" evidence="2">
    <location>
        <begin position="40"/>
        <end position="63"/>
    </location>
</feature>
<dbReference type="PANTHER" id="PTHR31016:SF12">
    <property type="entry name" value="OS05G0315200 PROTEIN"/>
    <property type="match status" value="1"/>
</dbReference>